<comment type="caution">
    <text evidence="1">The sequence shown here is derived from an EMBL/GenBank/DDBJ whole genome shotgun (WGS) entry which is preliminary data.</text>
</comment>
<gene>
    <name evidence="1" type="ORF">NPIL_497731</name>
</gene>
<sequence length="98" mass="11457">MFHGTSKRTEIERESKLLQDRLASWGVSPKIVSDFTPVKLKNKIYKKPKTIRQENSGRMKHSVRTGSAVFPFKIPRPRWMKPTPSQHFYYLLGSPWAL</sequence>
<protein>
    <submittedName>
        <fullName evidence="1">Uncharacterized protein</fullName>
    </submittedName>
</protein>
<name>A0A8X6PKZ7_NEPPI</name>
<evidence type="ECO:0000313" key="2">
    <source>
        <dbReference type="Proteomes" id="UP000887013"/>
    </source>
</evidence>
<reference evidence="1" key="1">
    <citation type="submission" date="2020-08" db="EMBL/GenBank/DDBJ databases">
        <title>Multicomponent nature underlies the extraordinary mechanical properties of spider dragline silk.</title>
        <authorList>
            <person name="Kono N."/>
            <person name="Nakamura H."/>
            <person name="Mori M."/>
            <person name="Yoshida Y."/>
            <person name="Ohtoshi R."/>
            <person name="Malay A.D."/>
            <person name="Moran D.A.P."/>
            <person name="Tomita M."/>
            <person name="Numata K."/>
            <person name="Arakawa K."/>
        </authorList>
    </citation>
    <scope>NUCLEOTIDE SEQUENCE</scope>
</reference>
<accession>A0A8X6PKZ7</accession>
<evidence type="ECO:0000313" key="1">
    <source>
        <dbReference type="EMBL" id="GFT76836.1"/>
    </source>
</evidence>
<organism evidence="1 2">
    <name type="scientific">Nephila pilipes</name>
    <name type="common">Giant wood spider</name>
    <name type="synonym">Nephila maculata</name>
    <dbReference type="NCBI Taxonomy" id="299642"/>
    <lineage>
        <taxon>Eukaryota</taxon>
        <taxon>Metazoa</taxon>
        <taxon>Ecdysozoa</taxon>
        <taxon>Arthropoda</taxon>
        <taxon>Chelicerata</taxon>
        <taxon>Arachnida</taxon>
        <taxon>Araneae</taxon>
        <taxon>Araneomorphae</taxon>
        <taxon>Entelegynae</taxon>
        <taxon>Araneoidea</taxon>
        <taxon>Nephilidae</taxon>
        <taxon>Nephila</taxon>
    </lineage>
</organism>
<dbReference type="EMBL" id="BMAW01022218">
    <property type="protein sequence ID" value="GFT76836.1"/>
    <property type="molecule type" value="Genomic_DNA"/>
</dbReference>
<proteinExistence type="predicted"/>
<dbReference type="Proteomes" id="UP000887013">
    <property type="component" value="Unassembled WGS sequence"/>
</dbReference>
<dbReference type="AlphaFoldDB" id="A0A8X6PKZ7"/>
<keyword evidence="2" id="KW-1185">Reference proteome</keyword>